<gene>
    <name evidence="3" type="ORF">GCM10010411_44460</name>
</gene>
<sequence>MNGYGEDADVLARQYEGLRFTDVHGAVLHLFPEAPASVLDVGAGTGRDAAALSRLGHRVIAVEPTAELRAFGRDAHPEPVEWVDDALPELPVVSARFEAFDMILLSAVWMHLDDQERAVGMKRLAGLLAADGRIVMTLRHGPAPRNRRMYEVSAAETVAVARRAGLACVHRSRGEDLLGRPGLHWSYLAFDPL</sequence>
<dbReference type="RefSeq" id="WP_344543656.1">
    <property type="nucleotide sequence ID" value="NZ_BAAATD010000005.1"/>
</dbReference>
<evidence type="ECO:0000256" key="1">
    <source>
        <dbReference type="ARBA" id="ARBA00022679"/>
    </source>
</evidence>
<organism evidence="3 4">
    <name type="scientific">Actinomadura fulvescens</name>
    <dbReference type="NCBI Taxonomy" id="46160"/>
    <lineage>
        <taxon>Bacteria</taxon>
        <taxon>Bacillati</taxon>
        <taxon>Actinomycetota</taxon>
        <taxon>Actinomycetes</taxon>
        <taxon>Streptosporangiales</taxon>
        <taxon>Thermomonosporaceae</taxon>
        <taxon>Actinomadura</taxon>
    </lineage>
</organism>
<keyword evidence="4" id="KW-1185">Reference proteome</keyword>
<dbReference type="Proteomes" id="UP001501509">
    <property type="component" value="Unassembled WGS sequence"/>
</dbReference>
<dbReference type="SUPFAM" id="SSF53335">
    <property type="entry name" value="S-adenosyl-L-methionine-dependent methyltransferases"/>
    <property type="match status" value="1"/>
</dbReference>
<accession>A0ABN3PXZ5</accession>
<evidence type="ECO:0000259" key="2">
    <source>
        <dbReference type="Pfam" id="PF08241"/>
    </source>
</evidence>
<name>A0ABN3PXZ5_9ACTN</name>
<feature type="domain" description="Methyltransferase type 11" evidence="2">
    <location>
        <begin position="39"/>
        <end position="135"/>
    </location>
</feature>
<evidence type="ECO:0000313" key="3">
    <source>
        <dbReference type="EMBL" id="GAA2605395.1"/>
    </source>
</evidence>
<comment type="caution">
    <text evidence="3">The sequence shown here is derived from an EMBL/GenBank/DDBJ whole genome shotgun (WGS) entry which is preliminary data.</text>
</comment>
<protein>
    <recommendedName>
        <fullName evidence="2">Methyltransferase type 11 domain-containing protein</fullName>
    </recommendedName>
</protein>
<proteinExistence type="predicted"/>
<dbReference type="InterPro" id="IPR013216">
    <property type="entry name" value="Methyltransf_11"/>
</dbReference>
<dbReference type="PANTHER" id="PTHR43861">
    <property type="entry name" value="TRANS-ACONITATE 2-METHYLTRANSFERASE-RELATED"/>
    <property type="match status" value="1"/>
</dbReference>
<dbReference type="Pfam" id="PF08241">
    <property type="entry name" value="Methyltransf_11"/>
    <property type="match status" value="1"/>
</dbReference>
<keyword evidence="1" id="KW-0808">Transferase</keyword>
<dbReference type="PANTHER" id="PTHR43861:SF3">
    <property type="entry name" value="PUTATIVE (AFU_ORTHOLOGUE AFUA_2G14390)-RELATED"/>
    <property type="match status" value="1"/>
</dbReference>
<reference evidence="3 4" key="1">
    <citation type="journal article" date="2019" name="Int. J. Syst. Evol. Microbiol.">
        <title>The Global Catalogue of Microorganisms (GCM) 10K type strain sequencing project: providing services to taxonomists for standard genome sequencing and annotation.</title>
        <authorList>
            <consortium name="The Broad Institute Genomics Platform"/>
            <consortium name="The Broad Institute Genome Sequencing Center for Infectious Disease"/>
            <person name="Wu L."/>
            <person name="Ma J."/>
        </authorList>
    </citation>
    <scope>NUCLEOTIDE SEQUENCE [LARGE SCALE GENOMIC DNA]</scope>
    <source>
        <strain evidence="3 4">JCM 6833</strain>
    </source>
</reference>
<dbReference type="Gene3D" id="3.40.50.150">
    <property type="entry name" value="Vaccinia Virus protein VP39"/>
    <property type="match status" value="1"/>
</dbReference>
<evidence type="ECO:0000313" key="4">
    <source>
        <dbReference type="Proteomes" id="UP001501509"/>
    </source>
</evidence>
<dbReference type="CDD" id="cd02440">
    <property type="entry name" value="AdoMet_MTases"/>
    <property type="match status" value="1"/>
</dbReference>
<dbReference type="InterPro" id="IPR029063">
    <property type="entry name" value="SAM-dependent_MTases_sf"/>
</dbReference>
<dbReference type="EMBL" id="BAAATD010000005">
    <property type="protein sequence ID" value="GAA2605395.1"/>
    <property type="molecule type" value="Genomic_DNA"/>
</dbReference>